<comment type="caution">
    <text evidence="1">The sequence shown here is derived from an EMBL/GenBank/DDBJ whole genome shotgun (WGS) entry which is preliminary data.</text>
</comment>
<dbReference type="InterPro" id="IPR021254">
    <property type="entry name" value="DUF2806"/>
</dbReference>
<dbReference type="Proteomes" id="UP001157133">
    <property type="component" value="Unassembled WGS sequence"/>
</dbReference>
<keyword evidence="2" id="KW-1185">Reference proteome</keyword>
<reference evidence="1 2" key="1">
    <citation type="submission" date="2023-03" db="EMBL/GenBank/DDBJ databases">
        <title>Draft genome sequence of Thalassotalea eurytherma JCM 18482T.</title>
        <authorList>
            <person name="Sawabe T."/>
        </authorList>
    </citation>
    <scope>NUCLEOTIDE SEQUENCE [LARGE SCALE GENOMIC DNA]</scope>
    <source>
        <strain evidence="1 2">JCM 18482</strain>
    </source>
</reference>
<dbReference type="EMBL" id="BSSU01000015">
    <property type="protein sequence ID" value="GLX83420.1"/>
    <property type="molecule type" value="Genomic_DNA"/>
</dbReference>
<evidence type="ECO:0000313" key="2">
    <source>
        <dbReference type="Proteomes" id="UP001157133"/>
    </source>
</evidence>
<organism evidence="1 2">
    <name type="scientific">Thalassotalea eurytherma</name>
    <dbReference type="NCBI Taxonomy" id="1144278"/>
    <lineage>
        <taxon>Bacteria</taxon>
        <taxon>Pseudomonadati</taxon>
        <taxon>Pseudomonadota</taxon>
        <taxon>Gammaproteobacteria</taxon>
        <taxon>Alteromonadales</taxon>
        <taxon>Colwelliaceae</taxon>
        <taxon>Thalassotalea</taxon>
    </lineage>
</organism>
<proteinExistence type="predicted"/>
<protein>
    <submittedName>
        <fullName evidence="1">TIGR03899 family protein</fullName>
    </submittedName>
</protein>
<name>A0ABQ6H843_9GAMM</name>
<evidence type="ECO:0000313" key="1">
    <source>
        <dbReference type="EMBL" id="GLX83420.1"/>
    </source>
</evidence>
<dbReference type="RefSeq" id="WP_284208854.1">
    <property type="nucleotide sequence ID" value="NZ_BSSU01000015.1"/>
</dbReference>
<dbReference type="Pfam" id="PF10987">
    <property type="entry name" value="DUF2806"/>
    <property type="match status" value="1"/>
</dbReference>
<accession>A0ABQ6H843</accession>
<dbReference type="NCBIfam" id="TIGR03899">
    <property type="entry name" value="TIGR03899 family protein"/>
    <property type="match status" value="1"/>
</dbReference>
<sequence length="300" mass="33328">MTQKKDSKQSIISVSESNNAVIQTTDNEKISEKKSVSGLSSAKQLLTLAKAFAIDGSLLPPEKQMPLQERAERRAYTNSQRQQLNLESIIVKAGHYCSASTIAEQVDADWFAQYTELAKEVSNKTMQELWAKILAKEINTPGSFAIKTLKVFKGLSIHDAKLFAKATAIAMRDNTGKQYRIISGSYQTPSIWNSFDKKRVQNIDLSKLGLNFSDLLTLAENALLFNQETETAPFEKGQELGLIFQGKPIVLRSVKNNAVLKYYKLSPAGCELARLIAEKPDEDTQQGIVSNILHHFTSNA</sequence>
<gene>
    <name evidence="1" type="ORF">theurythT_28730</name>
</gene>